<comment type="subcellular location">
    <subcellularLocation>
        <location evidence="1">Cytoplasm</location>
    </subcellularLocation>
</comment>
<dbReference type="Gene3D" id="1.25.10.100">
    <property type="match status" value="1"/>
</dbReference>
<evidence type="ECO:0000259" key="3">
    <source>
        <dbReference type="Pfam" id="PF11701"/>
    </source>
</evidence>
<proteinExistence type="predicted"/>
<dbReference type="FunCoup" id="A0A1Y2M013">
    <property type="interactions" value="94"/>
</dbReference>
<feature type="domain" description="UNC-45/Cro1/She4 central" evidence="3">
    <location>
        <begin position="219"/>
        <end position="369"/>
    </location>
</feature>
<dbReference type="EMBL" id="KZ107843">
    <property type="protein sequence ID" value="OSS49494.1"/>
    <property type="molecule type" value="Genomic_DNA"/>
</dbReference>
<organism evidence="4 5">
    <name type="scientific">Epicoccum nigrum</name>
    <name type="common">Soil fungus</name>
    <name type="synonym">Epicoccum purpurascens</name>
    <dbReference type="NCBI Taxonomy" id="105696"/>
    <lineage>
        <taxon>Eukaryota</taxon>
        <taxon>Fungi</taxon>
        <taxon>Dikarya</taxon>
        <taxon>Ascomycota</taxon>
        <taxon>Pezizomycotina</taxon>
        <taxon>Dothideomycetes</taxon>
        <taxon>Pleosporomycetidae</taxon>
        <taxon>Pleosporales</taxon>
        <taxon>Pleosporineae</taxon>
        <taxon>Didymellaceae</taxon>
        <taxon>Epicoccum</taxon>
    </lineage>
</organism>
<dbReference type="PANTHER" id="PTHR45994:SF1">
    <property type="entry name" value="FI21225P1"/>
    <property type="match status" value="1"/>
</dbReference>
<dbReference type="PANTHER" id="PTHR45994">
    <property type="entry name" value="FI21225P1"/>
    <property type="match status" value="1"/>
</dbReference>
<dbReference type="InterPro" id="IPR024660">
    <property type="entry name" value="UCS_central_dom"/>
</dbReference>
<accession>A0A1Y2M013</accession>
<evidence type="ECO:0000313" key="4">
    <source>
        <dbReference type="EMBL" id="OSS49494.1"/>
    </source>
</evidence>
<evidence type="ECO:0000256" key="2">
    <source>
        <dbReference type="ARBA" id="ARBA00022490"/>
    </source>
</evidence>
<dbReference type="STRING" id="105696.A0A1Y2M013"/>
<evidence type="ECO:0000313" key="5">
    <source>
        <dbReference type="Proteomes" id="UP000193240"/>
    </source>
</evidence>
<evidence type="ECO:0000256" key="1">
    <source>
        <dbReference type="ARBA" id="ARBA00004496"/>
    </source>
</evidence>
<keyword evidence="2" id="KW-0963">Cytoplasm</keyword>
<reference evidence="4 5" key="1">
    <citation type="journal article" date="2017" name="Genome Announc.">
        <title>Genome sequence of the saprophytic ascomycete Epicoccum nigrum ICMP 19927 strain isolated from New Zealand.</title>
        <authorList>
            <person name="Fokin M."/>
            <person name="Fleetwood D."/>
            <person name="Weir B.S."/>
            <person name="Villas-Boas S.G."/>
        </authorList>
    </citation>
    <scope>NUCLEOTIDE SEQUENCE [LARGE SCALE GENOMIC DNA]</scope>
    <source>
        <strain evidence="4 5">ICMP 19927</strain>
    </source>
</reference>
<dbReference type="Gene3D" id="1.25.10.10">
    <property type="entry name" value="Leucine-rich Repeat Variant"/>
    <property type="match status" value="1"/>
</dbReference>
<dbReference type="GO" id="GO:0005737">
    <property type="term" value="C:cytoplasm"/>
    <property type="evidence" value="ECO:0007669"/>
    <property type="project" value="UniProtKB-SubCell"/>
</dbReference>
<gene>
    <name evidence="4" type="ORF">B5807_06198</name>
</gene>
<dbReference type="Proteomes" id="UP000193240">
    <property type="component" value="Unassembled WGS sequence"/>
</dbReference>
<sequence>MSSISEEERALQLAQAASESLASGDLTAAARKLREATSIAPENAQIKEAWEKLRQEEDKSEFLAICKTWVQTKDEADGERAREALSKRPLKPKEAEQAMQILNDFKDEDDTLDRVTGELLKHVGAQAWLAQAVRERPTRTYYELFPRGDDSIDGLLKVLLTRSLWPDDATFKESHRDVFQLCLAMLMEEALDHPERAMRGVAQLLAHHANHLENIIDADSFDVILCSLDVRLPKTLRDQATLASIKLFELSPDVAKELISKFVTQRAEKGDADNLVVAFSAATAIFPIAVEAAAALFLTEGFVSTLVPVVEKKKSRILIQVTLELISAACVDKKCREAINRHCRDWLDMVADTPDKGRANLAALILVKLGDEEAPSSDNPQVVTPAKVDQSDLIANFKAMVIDTDVTNSKQDSVEGLAYASLQARFREDLSNDPRFLKRLIEIMEDPSTPGNIIFGGLTILANITAFLPIQSDEEKRMAQLKAYANVQKPSAPDDLLDNDHATARCSRVLQVGAVPMLAQVCKKGTSNVISQTSQILLNLTNDKKSRGLMAQQGAVKLLIVLWEHITSTSSTPSSTPFPPTAAPATAQALSRLLISVDPHLIFSSALPSSSAIRPLQSQLTRTESSIWQLHAFEALLALTNLASLDAATQHLIIRSAFDVIADDLLLSANTLLRCAATQLICNLMGSPYCVEKFADGSPRAKHRLHLLLAMTDVDDTPTRSAAGGALATLLSCGDITVTPFLAQEKGVEFLIGLCRDEDEELQLRGVVCLQSVGEVAEGKKAVRGKGGVDVVAKVIEKSKSQMVKGAAREALAVLRQ</sequence>
<keyword evidence="5" id="KW-1185">Reference proteome</keyword>
<dbReference type="OMA" id="VCNLMTC"/>
<dbReference type="AlphaFoldDB" id="A0A1Y2M013"/>
<protein>
    <recommendedName>
        <fullName evidence="3">UNC-45/Cro1/She4 central domain-containing protein</fullName>
    </recommendedName>
</protein>
<dbReference type="SUPFAM" id="SSF48371">
    <property type="entry name" value="ARM repeat"/>
    <property type="match status" value="1"/>
</dbReference>
<dbReference type="InterPro" id="IPR011989">
    <property type="entry name" value="ARM-like"/>
</dbReference>
<dbReference type="GO" id="GO:0051879">
    <property type="term" value="F:Hsp90 protein binding"/>
    <property type="evidence" value="ECO:0007669"/>
    <property type="project" value="TreeGrafter"/>
</dbReference>
<name>A0A1Y2M013_EPING</name>
<dbReference type="Pfam" id="PF11701">
    <property type="entry name" value="UNC45-central"/>
    <property type="match status" value="1"/>
</dbReference>
<dbReference type="InParanoid" id="A0A1Y2M013"/>
<dbReference type="InterPro" id="IPR016024">
    <property type="entry name" value="ARM-type_fold"/>
</dbReference>